<organism evidence="1">
    <name type="scientific">Harvfovirus sp</name>
    <dbReference type="NCBI Taxonomy" id="2487768"/>
    <lineage>
        <taxon>Viruses</taxon>
        <taxon>Varidnaviria</taxon>
        <taxon>Bamfordvirae</taxon>
        <taxon>Nucleocytoviricota</taxon>
        <taxon>Megaviricetes</taxon>
        <taxon>Imitervirales</taxon>
        <taxon>Mimiviridae</taxon>
        <taxon>Klosneuvirinae</taxon>
    </lineage>
</organism>
<sequence length="205" mass="22992">MTKQCENDNSISYNEIINRNCSNQCNSDPDPPSFLTIYEVLYPDDIPDDVHREIILVHREYYPLKRFIKTLPTAIGVTLVDSYDAKYVGSFHKIKFSEIKSTTMINFGISIALVRQVFGTPEVTFLEVRKFPATGGPSEVISFIPLYPDNEAVTYVNTEPKPINNGDAISFINGGIKVLLNNNGVTTGQSTYPYIYKINIQIGVP</sequence>
<dbReference type="EMBL" id="MK072269">
    <property type="protein sequence ID" value="AYV81326.1"/>
    <property type="molecule type" value="Genomic_DNA"/>
</dbReference>
<gene>
    <name evidence="1" type="ORF">Harvfovirus27_15</name>
</gene>
<proteinExistence type="predicted"/>
<protein>
    <submittedName>
        <fullName evidence="1">Uncharacterized protein</fullName>
    </submittedName>
</protein>
<evidence type="ECO:0000313" key="1">
    <source>
        <dbReference type="EMBL" id="AYV81326.1"/>
    </source>
</evidence>
<reference evidence="1" key="1">
    <citation type="submission" date="2018-10" db="EMBL/GenBank/DDBJ databases">
        <title>Hidden diversity of soil giant viruses.</title>
        <authorList>
            <person name="Schulz F."/>
            <person name="Alteio L."/>
            <person name="Goudeau D."/>
            <person name="Ryan E.M."/>
            <person name="Malmstrom R.R."/>
            <person name="Blanchard J."/>
            <person name="Woyke T."/>
        </authorList>
    </citation>
    <scope>NUCLEOTIDE SEQUENCE</scope>
    <source>
        <strain evidence="1">HAV1</strain>
    </source>
</reference>
<accession>A0A3G5A274</accession>
<name>A0A3G5A274_9VIRU</name>